<gene>
    <name evidence="2" type="ORF">NSK11_contig00113-0015</name>
</gene>
<dbReference type="RefSeq" id="WP_033089991.1">
    <property type="nucleotide sequence ID" value="NZ_AP017900.1"/>
</dbReference>
<dbReference type="InterPro" id="IPR039422">
    <property type="entry name" value="MarR/SlyA-like"/>
</dbReference>
<accession>A0A0B8NI45</accession>
<dbReference type="SUPFAM" id="SSF46785">
    <property type="entry name" value="Winged helix' DNA-binding domain"/>
    <property type="match status" value="1"/>
</dbReference>
<dbReference type="GO" id="GO:0003700">
    <property type="term" value="F:DNA-binding transcription factor activity"/>
    <property type="evidence" value="ECO:0007669"/>
    <property type="project" value="InterPro"/>
</dbReference>
<organism evidence="2 3">
    <name type="scientific">Nocardia seriolae</name>
    <dbReference type="NCBI Taxonomy" id="37332"/>
    <lineage>
        <taxon>Bacteria</taxon>
        <taxon>Bacillati</taxon>
        <taxon>Actinomycetota</taxon>
        <taxon>Actinomycetes</taxon>
        <taxon>Mycobacteriales</taxon>
        <taxon>Nocardiaceae</taxon>
        <taxon>Nocardia</taxon>
    </lineage>
</organism>
<evidence type="ECO:0000313" key="3">
    <source>
        <dbReference type="Proteomes" id="UP000037179"/>
    </source>
</evidence>
<dbReference type="InterPro" id="IPR036390">
    <property type="entry name" value="WH_DNA-bd_sf"/>
</dbReference>
<evidence type="ECO:0000259" key="1">
    <source>
        <dbReference type="PROSITE" id="PS50995"/>
    </source>
</evidence>
<dbReference type="InterPro" id="IPR000835">
    <property type="entry name" value="HTH_MarR-typ"/>
</dbReference>
<dbReference type="Gene3D" id="1.10.10.10">
    <property type="entry name" value="Winged helix-like DNA-binding domain superfamily/Winged helix DNA-binding domain"/>
    <property type="match status" value="1"/>
</dbReference>
<comment type="caution">
    <text evidence="2">The sequence shown here is derived from an EMBL/GenBank/DDBJ whole genome shotgun (WGS) entry which is preliminary data.</text>
</comment>
<dbReference type="Pfam" id="PF12802">
    <property type="entry name" value="MarR_2"/>
    <property type="match status" value="1"/>
</dbReference>
<dbReference type="OrthoDB" id="4826718at2"/>
<reference evidence="2 3" key="2">
    <citation type="journal article" date="2016" name="Genome Announc.">
        <title>Draft Genome Sequence of Erythromycin- and Oxytetracycline-Sensitive Nocardia seriolae Strain U-1 (NBRC 110359).</title>
        <authorList>
            <person name="Imajoh M."/>
            <person name="Sukeda M."/>
            <person name="Shimizu M."/>
            <person name="Yamane J."/>
            <person name="Ohnishi K."/>
            <person name="Oshima S."/>
        </authorList>
    </citation>
    <scope>NUCLEOTIDE SEQUENCE [LARGE SCALE GENOMIC DNA]</scope>
    <source>
        <strain evidence="2 3">U-1</strain>
    </source>
</reference>
<feature type="domain" description="HTH marR-type" evidence="1">
    <location>
        <begin position="13"/>
        <end position="145"/>
    </location>
</feature>
<proteinExistence type="predicted"/>
<reference evidence="3" key="1">
    <citation type="submission" date="2015-07" db="EMBL/GenBank/DDBJ databases">
        <title>Nocardia seriolae U-1 whole genome shotgun sequence.</title>
        <authorList>
            <person name="Imajoh M."/>
            <person name="Fukumoto Y."/>
            <person name="Sukeda M."/>
            <person name="Yamane J."/>
            <person name="Yamasaki K."/>
            <person name="Shimizu M."/>
            <person name="Ohnishi K."/>
            <person name="Oshima S."/>
        </authorList>
    </citation>
    <scope>NUCLEOTIDE SEQUENCE [LARGE SCALE GENOMIC DNA]</scope>
    <source>
        <strain evidence="3">U-1</strain>
    </source>
</reference>
<name>A0A0B8NI45_9NOCA</name>
<dbReference type="InterPro" id="IPR036388">
    <property type="entry name" value="WH-like_DNA-bd_sf"/>
</dbReference>
<dbReference type="Proteomes" id="UP000037179">
    <property type="component" value="Unassembled WGS sequence"/>
</dbReference>
<dbReference type="EMBL" id="BBYQ01000113">
    <property type="protein sequence ID" value="GAP31397.1"/>
    <property type="molecule type" value="Genomic_DNA"/>
</dbReference>
<dbReference type="GO" id="GO:0006950">
    <property type="term" value="P:response to stress"/>
    <property type="evidence" value="ECO:0007669"/>
    <property type="project" value="TreeGrafter"/>
</dbReference>
<dbReference type="PRINTS" id="PR00598">
    <property type="entry name" value="HTHMARR"/>
</dbReference>
<dbReference type="GeneID" id="93375908"/>
<dbReference type="PROSITE" id="PS50995">
    <property type="entry name" value="HTH_MARR_2"/>
    <property type="match status" value="1"/>
</dbReference>
<keyword evidence="3" id="KW-1185">Reference proteome</keyword>
<dbReference type="AlphaFoldDB" id="A0A0B8NI45"/>
<sequence>MDTAPEGASGRLRALPTRLIGQVAILANRCTEKALEPTGSRRYHYALLATLDEQGPLSQAEAGRRTGIDRSDIVAAVNDLSDRGLLRRTPDPADRRRNTLTLTPAGRAHLADLDDRLEAAQRELLPGFTPAERANFVLTLNRVLESHAREG</sequence>
<dbReference type="PANTHER" id="PTHR33164">
    <property type="entry name" value="TRANSCRIPTIONAL REGULATOR, MARR FAMILY"/>
    <property type="match status" value="1"/>
</dbReference>
<evidence type="ECO:0000313" key="2">
    <source>
        <dbReference type="EMBL" id="GAP31397.1"/>
    </source>
</evidence>
<dbReference type="SMART" id="SM00347">
    <property type="entry name" value="HTH_MARR"/>
    <property type="match status" value="1"/>
</dbReference>
<protein>
    <submittedName>
        <fullName evidence="2">MarR family transcriptional regulator</fullName>
    </submittedName>
</protein>
<dbReference type="PANTHER" id="PTHR33164:SF57">
    <property type="entry name" value="MARR-FAMILY TRANSCRIPTIONAL REGULATOR"/>
    <property type="match status" value="1"/>
</dbReference>